<name>A0A6G2BJZ8_9ACTN</name>
<gene>
    <name evidence="1" type="ORF">F0L17_25430</name>
</gene>
<keyword evidence="2" id="KW-1185">Reference proteome</keyword>
<dbReference type="AlphaFoldDB" id="A0A6G2BJZ8"/>
<accession>A0A6G2BJZ8</accession>
<sequence length="204" mass="22342">MELVALDLPEPTRLRGRWAAWAAVHAAMGRSDECRADGSVWHYDDGGGNWVDLHRLGGGRAVLVGNDHECSPEPDEFPDLVPEVPDWWRPPLRDAVRENENVAIVYGFDGTVWRRVDYGMDDGFSAVNLLALTRERTRRRILDACGYDSSGCHDPTLPRPSDESIDALIAADGDITEELVAAVVGTEGRAPAVGAAHARRFLTA</sequence>
<dbReference type="Proteomes" id="UP000473014">
    <property type="component" value="Unassembled WGS sequence"/>
</dbReference>
<evidence type="ECO:0000313" key="2">
    <source>
        <dbReference type="Proteomes" id="UP000473014"/>
    </source>
</evidence>
<dbReference type="EMBL" id="WIXO01000001">
    <property type="protein sequence ID" value="MTE22383.1"/>
    <property type="molecule type" value="Genomic_DNA"/>
</dbReference>
<dbReference type="OrthoDB" id="4507101at2"/>
<comment type="caution">
    <text evidence="1">The sequence shown here is derived from an EMBL/GenBank/DDBJ whole genome shotgun (WGS) entry which is preliminary data.</text>
</comment>
<protein>
    <submittedName>
        <fullName evidence="1">Proteophosphoglycan 5</fullName>
    </submittedName>
</protein>
<organism evidence="1 2">
    <name type="scientific">Streptomyces taklimakanensis</name>
    <dbReference type="NCBI Taxonomy" id="2569853"/>
    <lineage>
        <taxon>Bacteria</taxon>
        <taxon>Bacillati</taxon>
        <taxon>Actinomycetota</taxon>
        <taxon>Actinomycetes</taxon>
        <taxon>Kitasatosporales</taxon>
        <taxon>Streptomycetaceae</taxon>
        <taxon>Streptomyces</taxon>
    </lineage>
</organism>
<evidence type="ECO:0000313" key="1">
    <source>
        <dbReference type="EMBL" id="MTE22383.1"/>
    </source>
</evidence>
<reference evidence="1 2" key="1">
    <citation type="submission" date="2019-11" db="EMBL/GenBank/DDBJ databases">
        <authorList>
            <person name="Yuan L."/>
        </authorList>
    </citation>
    <scope>NUCLEOTIDE SEQUENCE [LARGE SCALE GENOMIC DNA]</scope>
    <source>
        <strain evidence="1 2">TRM43335</strain>
    </source>
</reference>
<proteinExistence type="predicted"/>
<dbReference type="RefSeq" id="WP_155072870.1">
    <property type="nucleotide sequence ID" value="NZ_WIXO01000001.1"/>
</dbReference>